<protein>
    <recommendedName>
        <fullName evidence="3">Winged helix DNA-binding domain-containing protein</fullName>
    </recommendedName>
</protein>
<sequence>MAQTAISRRALNRALLARQMLLQRVEDPVEEVVGRLVAMQAQEPRPPFIGLWSRIAGFDRAEAIRLLHERRLVRASTLRGTLHLMTAADYAAFNATVQQGPEGARAILKDRMDGLDIPAVIARARELFAERPQTFTEIRTGLAKAFPNVQDDRAMGFTARMSLPLAAVPDDTPWGFRADPIFTNADTWLGKELNAQADIRGLLLRYLAAFGPATAGDFQAWSALKGGKEAMESLRPELVSLRDDRKRELFDLPDAPRPSEDVPAPVRYIADYDNLILSHVDRTRIVADEHRPRIVSKNLRVAATFLVDGFVAGTWQTTAKKKAATLTLSPFVDLGKRTLEELEDEGLRLLRFLEPGASEYSVQ</sequence>
<dbReference type="STRING" id="661478.OP10G_0995"/>
<dbReference type="EMBL" id="CP007139">
    <property type="protein sequence ID" value="AIE84363.1"/>
    <property type="molecule type" value="Genomic_DNA"/>
</dbReference>
<proteinExistence type="predicted"/>
<dbReference type="HOGENOM" id="CLU_047003_2_0_0"/>
<dbReference type="AlphaFoldDB" id="A0A068NLB2"/>
<reference evidence="1 2" key="1">
    <citation type="journal article" date="2014" name="PLoS ONE">
        <title>The first complete genome sequence of the class fimbriimonadia in the phylum armatimonadetes.</title>
        <authorList>
            <person name="Hu Z.Y."/>
            <person name="Wang Y.Z."/>
            <person name="Im W.T."/>
            <person name="Wang S.Y."/>
            <person name="Zhao G.P."/>
            <person name="Zheng H.J."/>
            <person name="Quan Z.X."/>
        </authorList>
    </citation>
    <scope>NUCLEOTIDE SEQUENCE [LARGE SCALE GENOMIC DNA]</scope>
    <source>
        <strain evidence="1">Gsoil 348</strain>
    </source>
</reference>
<name>A0A068NLB2_FIMGI</name>
<dbReference type="Proteomes" id="UP000027982">
    <property type="component" value="Chromosome"/>
</dbReference>
<gene>
    <name evidence="1" type="ORF">OP10G_0995</name>
</gene>
<dbReference type="KEGG" id="fgi:OP10G_0995"/>
<keyword evidence="2" id="KW-1185">Reference proteome</keyword>
<organism evidence="1 2">
    <name type="scientific">Fimbriimonas ginsengisoli Gsoil 348</name>
    <dbReference type="NCBI Taxonomy" id="661478"/>
    <lineage>
        <taxon>Bacteria</taxon>
        <taxon>Bacillati</taxon>
        <taxon>Armatimonadota</taxon>
        <taxon>Fimbriimonadia</taxon>
        <taxon>Fimbriimonadales</taxon>
        <taxon>Fimbriimonadaceae</taxon>
        <taxon>Fimbriimonas</taxon>
    </lineage>
</organism>
<evidence type="ECO:0008006" key="3">
    <source>
        <dbReference type="Google" id="ProtNLM"/>
    </source>
</evidence>
<accession>A0A068NLB2</accession>
<dbReference type="InterPro" id="IPR009351">
    <property type="entry name" value="AlkZ-like"/>
</dbReference>
<evidence type="ECO:0000313" key="1">
    <source>
        <dbReference type="EMBL" id="AIE84363.1"/>
    </source>
</evidence>
<dbReference type="PANTHER" id="PTHR38479">
    <property type="entry name" value="LMO0824 PROTEIN"/>
    <property type="match status" value="1"/>
</dbReference>
<dbReference type="PANTHER" id="PTHR38479:SF2">
    <property type="entry name" value="WINGED HELIX DNA-BINDING DOMAIN-CONTAINING PROTEIN"/>
    <property type="match status" value="1"/>
</dbReference>
<dbReference type="Pfam" id="PF06224">
    <property type="entry name" value="AlkZ-like"/>
    <property type="match status" value="1"/>
</dbReference>
<evidence type="ECO:0000313" key="2">
    <source>
        <dbReference type="Proteomes" id="UP000027982"/>
    </source>
</evidence>
<dbReference type="eggNOG" id="COG3214">
    <property type="taxonomic scope" value="Bacteria"/>
</dbReference>